<evidence type="ECO:0000313" key="2">
    <source>
        <dbReference type="Proteomes" id="UP000001307"/>
    </source>
</evidence>
<protein>
    <submittedName>
        <fullName evidence="1">Uncharacterized protein</fullName>
    </submittedName>
</protein>
<dbReference type="EMBL" id="FN653840">
    <property type="protein sequence ID" value="CBY16059.1"/>
    <property type="molecule type" value="Genomic_DNA"/>
</dbReference>
<gene>
    <name evidence="1" type="ORF">GSOID_T00016367001</name>
</gene>
<organism evidence="1">
    <name type="scientific">Oikopleura dioica</name>
    <name type="common">Tunicate</name>
    <dbReference type="NCBI Taxonomy" id="34765"/>
    <lineage>
        <taxon>Eukaryota</taxon>
        <taxon>Metazoa</taxon>
        <taxon>Chordata</taxon>
        <taxon>Tunicata</taxon>
        <taxon>Appendicularia</taxon>
        <taxon>Copelata</taxon>
        <taxon>Oikopleuridae</taxon>
        <taxon>Oikopleura</taxon>
    </lineage>
</organism>
<sequence>MLKLQEYYPSLQFRLVSFDLEPCLP</sequence>
<evidence type="ECO:0000313" key="1">
    <source>
        <dbReference type="EMBL" id="CBY16059.1"/>
    </source>
</evidence>
<keyword evidence="2" id="KW-1185">Reference proteome</keyword>
<accession>E4Y2G9</accession>
<dbReference type="AlphaFoldDB" id="E4Y2G9"/>
<dbReference type="Proteomes" id="UP000001307">
    <property type="component" value="Unassembled WGS sequence"/>
</dbReference>
<proteinExistence type="predicted"/>
<reference evidence="1" key="1">
    <citation type="journal article" date="2010" name="Science">
        <title>Plasticity of animal genome architecture unmasked by rapid evolution of a pelagic tunicate.</title>
        <authorList>
            <person name="Denoeud F."/>
            <person name="Henriet S."/>
            <person name="Mungpakdee S."/>
            <person name="Aury J.M."/>
            <person name="Da Silva C."/>
            <person name="Brinkmann H."/>
            <person name="Mikhaleva J."/>
            <person name="Olsen L.C."/>
            <person name="Jubin C."/>
            <person name="Canestro C."/>
            <person name="Bouquet J.M."/>
            <person name="Danks G."/>
            <person name="Poulain J."/>
            <person name="Campsteijn C."/>
            <person name="Adamski M."/>
            <person name="Cross I."/>
            <person name="Yadetie F."/>
            <person name="Muffato M."/>
            <person name="Louis A."/>
            <person name="Butcher S."/>
            <person name="Tsagkogeorga G."/>
            <person name="Konrad A."/>
            <person name="Singh S."/>
            <person name="Jensen M.F."/>
            <person name="Cong E.H."/>
            <person name="Eikeseth-Otteraa H."/>
            <person name="Noel B."/>
            <person name="Anthouard V."/>
            <person name="Porcel B.M."/>
            <person name="Kachouri-Lafond R."/>
            <person name="Nishino A."/>
            <person name="Ugolini M."/>
            <person name="Chourrout P."/>
            <person name="Nishida H."/>
            <person name="Aasland R."/>
            <person name="Huzurbazar S."/>
            <person name="Westhof E."/>
            <person name="Delsuc F."/>
            <person name="Lehrach H."/>
            <person name="Reinhardt R."/>
            <person name="Weissenbach J."/>
            <person name="Roy S.W."/>
            <person name="Artiguenave F."/>
            <person name="Postlethwait J.H."/>
            <person name="Manak J.R."/>
            <person name="Thompson E.M."/>
            <person name="Jaillon O."/>
            <person name="Du Pasquier L."/>
            <person name="Boudinot P."/>
            <person name="Liberles D.A."/>
            <person name="Volff J.N."/>
            <person name="Philippe H."/>
            <person name="Lenhard B."/>
            <person name="Roest Crollius H."/>
            <person name="Wincker P."/>
            <person name="Chourrout D."/>
        </authorList>
    </citation>
    <scope>NUCLEOTIDE SEQUENCE [LARGE SCALE GENOMIC DNA]</scope>
</reference>
<name>E4Y2G9_OIKDI</name>
<dbReference type="InParanoid" id="E4Y2G9"/>